<evidence type="ECO:0000256" key="1">
    <source>
        <dbReference type="SAM" id="Coils"/>
    </source>
</evidence>
<feature type="region of interest" description="Disordered" evidence="2">
    <location>
        <begin position="1"/>
        <end position="34"/>
    </location>
</feature>
<comment type="caution">
    <text evidence="3">The sequence shown here is derived from an EMBL/GenBank/DDBJ whole genome shotgun (WGS) entry which is preliminary data.</text>
</comment>
<evidence type="ECO:0000313" key="4">
    <source>
        <dbReference type="Proteomes" id="UP001212152"/>
    </source>
</evidence>
<sequence>MASKKKGKAKGKKKAKGRSGSPSRSKKGGGKKMEAGQASAVLTFIMVESRKQSVLLYRTQFMELKAELKALRDKLRRVQQERYGHLRNVLDTTDAMAGKLESMQQSPGLGLVMDMASDQKLVYQQQTIEALHDILHTTTQILSGLTGTHATLLSSSAMASLAETLSALQTAQVEQRARHEAEVTLLRRRHQAAIDGSVKRGEKIVMGVEGGASQHELDTMPWDSVATLQRNARLKARTKVAAVEVQRLKTLICELEELNLAKVCQDGGEVAWDLGLGLASGLEEEENEEPGATGRGSRNSDTAQSEEEGKETWAAYRLKLPILPIARQTALSLDPDKILYMERARRDRQIAESKLALLGKRLELRKVDLHNGGGLLYSRLAAPSAGCVSSGS</sequence>
<proteinExistence type="predicted"/>
<reference evidence="3" key="1">
    <citation type="submission" date="2020-05" db="EMBL/GenBank/DDBJ databases">
        <title>Phylogenomic resolution of chytrid fungi.</title>
        <authorList>
            <person name="Stajich J.E."/>
            <person name="Amses K."/>
            <person name="Simmons R."/>
            <person name="Seto K."/>
            <person name="Myers J."/>
            <person name="Bonds A."/>
            <person name="Quandt C.A."/>
            <person name="Barry K."/>
            <person name="Liu P."/>
            <person name="Grigoriev I."/>
            <person name="Longcore J.E."/>
            <person name="James T.Y."/>
        </authorList>
    </citation>
    <scope>NUCLEOTIDE SEQUENCE</scope>
    <source>
        <strain evidence="3">JEL0379</strain>
    </source>
</reference>
<evidence type="ECO:0000313" key="3">
    <source>
        <dbReference type="EMBL" id="KAJ3181692.1"/>
    </source>
</evidence>
<keyword evidence="4" id="KW-1185">Reference proteome</keyword>
<dbReference type="Proteomes" id="UP001212152">
    <property type="component" value="Unassembled WGS sequence"/>
</dbReference>
<name>A0AAD5TN72_9FUNG</name>
<accession>A0AAD5TN72</accession>
<dbReference type="EMBL" id="JADGJQ010000011">
    <property type="protein sequence ID" value="KAJ3181692.1"/>
    <property type="molecule type" value="Genomic_DNA"/>
</dbReference>
<protein>
    <submittedName>
        <fullName evidence="3">Uncharacterized protein</fullName>
    </submittedName>
</protein>
<evidence type="ECO:0000256" key="2">
    <source>
        <dbReference type="SAM" id="MobiDB-lite"/>
    </source>
</evidence>
<feature type="compositionally biased region" description="Basic residues" evidence="2">
    <location>
        <begin position="1"/>
        <end position="17"/>
    </location>
</feature>
<organism evidence="3 4">
    <name type="scientific">Geranomyces variabilis</name>
    <dbReference type="NCBI Taxonomy" id="109894"/>
    <lineage>
        <taxon>Eukaryota</taxon>
        <taxon>Fungi</taxon>
        <taxon>Fungi incertae sedis</taxon>
        <taxon>Chytridiomycota</taxon>
        <taxon>Chytridiomycota incertae sedis</taxon>
        <taxon>Chytridiomycetes</taxon>
        <taxon>Spizellomycetales</taxon>
        <taxon>Powellomycetaceae</taxon>
        <taxon>Geranomyces</taxon>
    </lineage>
</organism>
<dbReference type="AlphaFoldDB" id="A0AAD5TN72"/>
<feature type="coiled-coil region" evidence="1">
    <location>
        <begin position="54"/>
        <end position="81"/>
    </location>
</feature>
<feature type="region of interest" description="Disordered" evidence="2">
    <location>
        <begin position="282"/>
        <end position="310"/>
    </location>
</feature>
<gene>
    <name evidence="3" type="ORF">HDU87_000710</name>
</gene>
<keyword evidence="1" id="KW-0175">Coiled coil</keyword>